<dbReference type="Gene3D" id="3.30.465.10">
    <property type="match status" value="1"/>
</dbReference>
<evidence type="ECO:0000313" key="2">
    <source>
        <dbReference type="Proteomes" id="UP000308037"/>
    </source>
</evidence>
<gene>
    <name evidence="1" type="ORF">DM868_10530</name>
</gene>
<reference evidence="1 2" key="1">
    <citation type="submission" date="2019-04" db="EMBL/GenBank/DDBJ databases">
        <title>Natronomonas sp. F20-122 a newhaloarchaeon isolated from a saline saltern of Isla Bacuta, Huelva, Spain.</title>
        <authorList>
            <person name="Duran-Viseras A."/>
            <person name="Sanchez-Porro C."/>
            <person name="Ventosa A."/>
        </authorList>
    </citation>
    <scope>NUCLEOTIDE SEQUENCE [LARGE SCALE GENOMIC DNA]</scope>
    <source>
        <strain evidence="1 2">F20-122</strain>
    </source>
</reference>
<dbReference type="SUPFAM" id="SSF56176">
    <property type="entry name" value="FAD-binding/transporter-associated domain-like"/>
    <property type="match status" value="1"/>
</dbReference>
<dbReference type="Proteomes" id="UP000308037">
    <property type="component" value="Unassembled WGS sequence"/>
</dbReference>
<sequence length="66" mass="7347">MLGSPRRYGLIALDPGLTLAGLIHANVGRPPREGDRIEIGPIALTMLDPTETRLRRIRLEWSERTG</sequence>
<accession>A0A4U5J8K6</accession>
<protein>
    <submittedName>
        <fullName evidence="1">Uncharacterized protein</fullName>
    </submittedName>
</protein>
<name>A0A4U5J8K6_9EURY</name>
<comment type="caution">
    <text evidence="1">The sequence shown here is derived from an EMBL/GenBank/DDBJ whole genome shotgun (WGS) entry which is preliminary data.</text>
</comment>
<dbReference type="EMBL" id="QKNX01000004">
    <property type="protein sequence ID" value="TKR25402.1"/>
    <property type="molecule type" value="Genomic_DNA"/>
</dbReference>
<dbReference type="AlphaFoldDB" id="A0A4U5J8K6"/>
<evidence type="ECO:0000313" key="1">
    <source>
        <dbReference type="EMBL" id="TKR25402.1"/>
    </source>
</evidence>
<dbReference type="OrthoDB" id="326790at2157"/>
<dbReference type="InterPro" id="IPR016169">
    <property type="entry name" value="FAD-bd_PCMH_sub2"/>
</dbReference>
<dbReference type="InterPro" id="IPR036318">
    <property type="entry name" value="FAD-bd_PCMH-like_sf"/>
</dbReference>
<organism evidence="1 2">
    <name type="scientific">Natronomonas salsuginis</name>
    <dbReference type="NCBI Taxonomy" id="2217661"/>
    <lineage>
        <taxon>Archaea</taxon>
        <taxon>Methanobacteriati</taxon>
        <taxon>Methanobacteriota</taxon>
        <taxon>Stenosarchaea group</taxon>
        <taxon>Halobacteria</taxon>
        <taxon>Halobacteriales</taxon>
        <taxon>Natronomonadaceae</taxon>
        <taxon>Natronomonas</taxon>
    </lineage>
</organism>
<dbReference type="GO" id="GO:0050660">
    <property type="term" value="F:flavin adenine dinucleotide binding"/>
    <property type="evidence" value="ECO:0007669"/>
    <property type="project" value="InterPro"/>
</dbReference>
<keyword evidence="2" id="KW-1185">Reference proteome</keyword>
<proteinExistence type="predicted"/>